<feature type="domain" description="C2H2-type" evidence="9">
    <location>
        <begin position="755"/>
        <end position="782"/>
    </location>
</feature>
<proteinExistence type="predicted"/>
<dbReference type="Pfam" id="PF13912">
    <property type="entry name" value="zf-C2H2_6"/>
    <property type="match status" value="2"/>
</dbReference>
<evidence type="ECO:0000256" key="8">
    <source>
        <dbReference type="SAM" id="MobiDB-lite"/>
    </source>
</evidence>
<dbReference type="GO" id="GO:0005634">
    <property type="term" value="C:nucleus"/>
    <property type="evidence" value="ECO:0007669"/>
    <property type="project" value="UniProtKB-SubCell"/>
</dbReference>
<dbReference type="Proteomes" id="UP000472277">
    <property type="component" value="Chromosome 16"/>
</dbReference>
<reference evidence="10" key="2">
    <citation type="submission" date="2025-09" db="UniProtKB">
        <authorList>
            <consortium name="Ensembl"/>
        </authorList>
    </citation>
    <scope>IDENTIFICATION</scope>
</reference>
<evidence type="ECO:0000256" key="6">
    <source>
        <dbReference type="ARBA" id="ARBA00023242"/>
    </source>
</evidence>
<protein>
    <submittedName>
        <fullName evidence="10">Zinc finger protein 14-like</fullName>
    </submittedName>
</protein>
<keyword evidence="5" id="KW-0862">Zinc</keyword>
<keyword evidence="4 7" id="KW-0863">Zinc-finger</keyword>
<feature type="domain" description="C2H2-type" evidence="9">
    <location>
        <begin position="476"/>
        <end position="499"/>
    </location>
</feature>
<feature type="domain" description="C2H2-type" evidence="9">
    <location>
        <begin position="76"/>
        <end position="100"/>
    </location>
</feature>
<evidence type="ECO:0000256" key="3">
    <source>
        <dbReference type="ARBA" id="ARBA00022737"/>
    </source>
</evidence>
<feature type="domain" description="C2H2-type" evidence="9">
    <location>
        <begin position="672"/>
        <end position="699"/>
    </location>
</feature>
<sequence>MESIDLERGGSCSLSGYANGEIMTLEISDVSPDLLVLEVKDNNLPESNHGSLDTEMDADFYNDDGHGFANVELQFFPCDACEASFTSEPELEQHFISSHSICDIASERERPKAKSMEKEGVSPLHTCMTCGKVFKYLTSFRKHEETHIKALYTCKTCGKEFKYLTSFTKHQATHIVPRLRGNGKSIIPVGLNVNQKVKGLHTCRHCGKGFKYLTSFIKHEKTHRITKKSRKKQRNPSSSEIIVHLEGNRKDATETCVRAIKKNRKNSDDTEDQDACILISSDDELPNTAEQQTPDSKCSPPFPSDSNRCPHFPSDSNRCPPFPSDSNRCPPFPSDSNRCPHFPSDSNRCPPFPSDSNRCPPFPSDSNRSPPFPSDSNRSPFPSDSKRSPPFPSDSKRSSPFPSDSKRSPPFPSDSNRSPFPPDSKRSPLFPCLDCGKVFKFFKSYQKHQKRHAWAQGKSEIVPPKQEHRAEVKQQIRCPVCGRAFNKLKACTKHEKMYHWENDLHKNTFSLMCCECDRHFEKADIFQKHKCFHLRKHVKAFIEASRVSQQGDIFYCQLCVLKLASGLEFENHAREMHPDQYRKTLKAVGNVRTCIIKDTLKGLPTQRDLKATEIDLNTVGETEEDVSRQFICKDCGDCFIYHVSFHFCGKCLKGRKDSRRIRESNVKASKLHHCEECGLDFGRKDHLKRHSCSHSGSSFICFDCGVGFRDPGELQTHEKTHQVTNHVCQLCEKRCEHQKELMLHHEVDHPGPDGYTCHQCGKKFSTGEKLGKHRMIHLDKTPHVCSYCGTKFKRREHLKRHENLHTNEKPHLSHCYGDTFGRQEDLKTHLGKMHTMLRSYLCKACGTTFKDRNSLRRHRYYTHTKAGNVFQCEECGLSFSRADHLKHHKYTHSTERTFSCSMCYKVFHMAENLKKHERNHRNKWLEYLNTRRHNNTPKQESHVSESSKWKLSWSEASALLKLIQSHSNQKHHTCYVCKNTFRGLYYLKRHRLLNCLGQRSKMMDSF</sequence>
<feature type="domain" description="C2H2-type" evidence="9">
    <location>
        <begin position="898"/>
        <end position="925"/>
    </location>
</feature>
<feature type="region of interest" description="Disordered" evidence="8">
    <location>
        <begin position="358"/>
        <end position="424"/>
    </location>
</feature>
<dbReference type="SMART" id="SM00355">
    <property type="entry name" value="ZnF_C2H2"/>
    <property type="match status" value="17"/>
</dbReference>
<dbReference type="Pfam" id="PF00096">
    <property type="entry name" value="zf-C2H2"/>
    <property type="match status" value="6"/>
</dbReference>
<dbReference type="InParanoid" id="A0A673ZD80"/>
<evidence type="ECO:0000259" key="9">
    <source>
        <dbReference type="PROSITE" id="PS50157"/>
    </source>
</evidence>
<accession>A0A673ZD80</accession>
<feature type="domain" description="C2H2-type" evidence="9">
    <location>
        <begin position="125"/>
        <end position="147"/>
    </location>
</feature>
<feature type="region of interest" description="Disordered" evidence="8">
    <location>
        <begin position="280"/>
        <end position="305"/>
    </location>
</feature>
<feature type="domain" description="C2H2-type" evidence="9">
    <location>
        <begin position="201"/>
        <end position="228"/>
    </location>
</feature>
<dbReference type="SUPFAM" id="SSF57667">
    <property type="entry name" value="beta-beta-alpha zinc fingers"/>
    <property type="match status" value="6"/>
</dbReference>
<feature type="region of interest" description="Disordered" evidence="8">
    <location>
        <begin position="223"/>
        <end position="245"/>
    </location>
</feature>
<feature type="domain" description="C2H2-type" evidence="9">
    <location>
        <begin position="430"/>
        <end position="457"/>
    </location>
</feature>
<keyword evidence="11" id="KW-1185">Reference proteome</keyword>
<evidence type="ECO:0000256" key="2">
    <source>
        <dbReference type="ARBA" id="ARBA00022723"/>
    </source>
</evidence>
<dbReference type="PROSITE" id="PS50157">
    <property type="entry name" value="ZINC_FINGER_C2H2_2"/>
    <property type="match status" value="13"/>
</dbReference>
<evidence type="ECO:0000256" key="1">
    <source>
        <dbReference type="ARBA" id="ARBA00004123"/>
    </source>
</evidence>
<dbReference type="GeneTree" id="ENSGT00940000167469"/>
<feature type="compositionally biased region" description="Basic residues" evidence="8">
    <location>
        <begin position="223"/>
        <end position="234"/>
    </location>
</feature>
<feature type="domain" description="C2H2-type" evidence="9">
    <location>
        <begin position="783"/>
        <end position="810"/>
    </location>
</feature>
<keyword evidence="3" id="KW-0677">Repeat</keyword>
<feature type="domain" description="C2H2-type" evidence="9">
    <location>
        <begin position="152"/>
        <end position="179"/>
    </location>
</feature>
<dbReference type="KEGG" id="stru:115150227"/>
<organism evidence="10 11">
    <name type="scientific">Salmo trutta</name>
    <name type="common">Brown trout</name>
    <dbReference type="NCBI Taxonomy" id="8032"/>
    <lineage>
        <taxon>Eukaryota</taxon>
        <taxon>Metazoa</taxon>
        <taxon>Chordata</taxon>
        <taxon>Craniata</taxon>
        <taxon>Vertebrata</taxon>
        <taxon>Euteleostomi</taxon>
        <taxon>Actinopterygii</taxon>
        <taxon>Neopterygii</taxon>
        <taxon>Teleostei</taxon>
        <taxon>Protacanthopterygii</taxon>
        <taxon>Salmoniformes</taxon>
        <taxon>Salmonidae</taxon>
        <taxon>Salmoninae</taxon>
        <taxon>Salmo</taxon>
    </lineage>
</organism>
<gene>
    <name evidence="10" type="primary">LOC115150227</name>
</gene>
<dbReference type="PROSITE" id="PS00028">
    <property type="entry name" value="ZINC_FINGER_C2H2_1"/>
    <property type="match status" value="15"/>
</dbReference>
<dbReference type="PANTHER" id="PTHR24376:SF235">
    <property type="entry name" value="C2H2-TYPE DOMAIN-CONTAINING PROTEIN"/>
    <property type="match status" value="1"/>
</dbReference>
<dbReference type="GO" id="GO:0008270">
    <property type="term" value="F:zinc ion binding"/>
    <property type="evidence" value="ECO:0007669"/>
    <property type="project" value="UniProtKB-KW"/>
</dbReference>
<keyword evidence="2" id="KW-0479">Metal-binding</keyword>
<evidence type="ECO:0000256" key="5">
    <source>
        <dbReference type="ARBA" id="ARBA00022833"/>
    </source>
</evidence>
<dbReference type="InterPro" id="IPR013087">
    <property type="entry name" value="Znf_C2H2_type"/>
</dbReference>
<dbReference type="PANTHER" id="PTHR24376">
    <property type="entry name" value="ZINC FINGER PROTEIN"/>
    <property type="match status" value="1"/>
</dbReference>
<feature type="compositionally biased region" description="Polar residues" evidence="8">
    <location>
        <begin position="364"/>
        <end position="382"/>
    </location>
</feature>
<dbReference type="InterPro" id="IPR036236">
    <property type="entry name" value="Znf_C2H2_sf"/>
</dbReference>
<feature type="domain" description="C2H2-type" evidence="9">
    <location>
        <begin position="840"/>
        <end position="868"/>
    </location>
</feature>
<comment type="subcellular location">
    <subcellularLocation>
        <location evidence="1">Nucleus</location>
    </subcellularLocation>
</comment>
<dbReference type="OrthoDB" id="427030at2759"/>
<name>A0A673ZD80_SALTR</name>
<dbReference type="Gene3D" id="3.30.160.60">
    <property type="entry name" value="Classic Zinc Finger"/>
    <property type="match status" value="8"/>
</dbReference>
<evidence type="ECO:0000313" key="10">
    <source>
        <dbReference type="Ensembl" id="ENSSTUP00000045259.1"/>
    </source>
</evidence>
<dbReference type="Ensembl" id="ENSSTUT00000047224.1">
    <property type="protein sequence ID" value="ENSSTUP00000045259.1"/>
    <property type="gene ID" value="ENSSTUG00000019065.1"/>
</dbReference>
<dbReference type="RefSeq" id="XP_029549164.1">
    <property type="nucleotide sequence ID" value="XM_029693304.1"/>
</dbReference>
<dbReference type="AlphaFoldDB" id="A0A673ZD80"/>
<evidence type="ECO:0000256" key="4">
    <source>
        <dbReference type="ARBA" id="ARBA00022771"/>
    </source>
</evidence>
<evidence type="ECO:0000256" key="7">
    <source>
        <dbReference type="PROSITE-ProRule" id="PRU00042"/>
    </source>
</evidence>
<dbReference type="RefSeq" id="XP_029549165.1">
    <property type="nucleotide sequence ID" value="XM_029693305.1"/>
</dbReference>
<keyword evidence="6" id="KW-0539">Nucleus</keyword>
<dbReference type="GeneID" id="115150227"/>
<feature type="domain" description="C2H2-type" evidence="9">
    <location>
        <begin position="870"/>
        <end position="897"/>
    </location>
</feature>
<reference evidence="10" key="1">
    <citation type="submission" date="2025-08" db="UniProtKB">
        <authorList>
            <consortium name="Ensembl"/>
        </authorList>
    </citation>
    <scope>IDENTIFICATION</scope>
</reference>
<feature type="domain" description="C2H2-type" evidence="9">
    <location>
        <begin position="699"/>
        <end position="721"/>
    </location>
</feature>
<evidence type="ECO:0000313" key="11">
    <source>
        <dbReference type="Proteomes" id="UP000472277"/>
    </source>
</evidence>